<protein>
    <submittedName>
        <fullName evidence="5">Polyketide synthase</fullName>
    </submittedName>
</protein>
<dbReference type="Gene3D" id="3.40.47.10">
    <property type="match status" value="1"/>
</dbReference>
<proteinExistence type="predicted"/>
<reference evidence="5 6" key="1">
    <citation type="submission" date="2023-03" db="EMBL/GenBank/DDBJ databases">
        <title>Draft genome sequence of type strain Streptomyces ferralitis JCM 14344.</title>
        <authorList>
            <person name="Klaysubun C."/>
            <person name="Duangmal K."/>
        </authorList>
    </citation>
    <scope>NUCLEOTIDE SEQUENCE [LARGE SCALE GENOMIC DNA]</scope>
    <source>
        <strain evidence="5 6">JCM 14344</strain>
    </source>
</reference>
<keyword evidence="1" id="KW-0808">Transferase</keyword>
<evidence type="ECO:0000259" key="4">
    <source>
        <dbReference type="PROSITE" id="PS52004"/>
    </source>
</evidence>
<dbReference type="RefSeq" id="WP_275823498.1">
    <property type="nucleotide sequence ID" value="NZ_BAAANM010000112.1"/>
</dbReference>
<dbReference type="SMART" id="SM00825">
    <property type="entry name" value="PKS_KS"/>
    <property type="match status" value="1"/>
</dbReference>
<keyword evidence="3" id="KW-0012">Acyltransferase</keyword>
<dbReference type="PROSITE" id="PS00606">
    <property type="entry name" value="KS3_1"/>
    <property type="match status" value="1"/>
</dbReference>
<accession>A0ABT5ZDC8</accession>
<dbReference type="InterPro" id="IPR014031">
    <property type="entry name" value="Ketoacyl_synth_C"/>
</dbReference>
<dbReference type="InterPro" id="IPR018201">
    <property type="entry name" value="Ketoacyl_synth_AS"/>
</dbReference>
<dbReference type="Pfam" id="PF02801">
    <property type="entry name" value="Ketoacyl-synt_C"/>
    <property type="match status" value="1"/>
</dbReference>
<name>A0ABT5ZDC8_9ACTN</name>
<dbReference type="SUPFAM" id="SSF53901">
    <property type="entry name" value="Thiolase-like"/>
    <property type="match status" value="1"/>
</dbReference>
<feature type="non-terminal residue" evidence="5">
    <location>
        <position position="1"/>
    </location>
</feature>
<dbReference type="CDD" id="cd00833">
    <property type="entry name" value="PKS"/>
    <property type="match status" value="1"/>
</dbReference>
<keyword evidence="2" id="KW-0511">Multifunctional enzyme</keyword>
<feature type="domain" description="Ketosynthase family 3 (KS3)" evidence="4">
    <location>
        <begin position="1"/>
        <end position="234"/>
    </location>
</feature>
<dbReference type="Pfam" id="PF00109">
    <property type="entry name" value="ketoacyl-synt"/>
    <property type="match status" value="1"/>
</dbReference>
<evidence type="ECO:0000256" key="3">
    <source>
        <dbReference type="ARBA" id="ARBA00023315"/>
    </source>
</evidence>
<evidence type="ECO:0000313" key="6">
    <source>
        <dbReference type="Proteomes" id="UP001220022"/>
    </source>
</evidence>
<feature type="non-terminal residue" evidence="5">
    <location>
        <position position="234"/>
    </location>
</feature>
<dbReference type="EMBL" id="JARHTQ010000100">
    <property type="protein sequence ID" value="MDF2261647.1"/>
    <property type="molecule type" value="Genomic_DNA"/>
</dbReference>
<dbReference type="PROSITE" id="PS52004">
    <property type="entry name" value="KS3_2"/>
    <property type="match status" value="1"/>
</dbReference>
<comment type="caution">
    <text evidence="5">The sequence shown here is derived from an EMBL/GenBank/DDBJ whole genome shotgun (WGS) entry which is preliminary data.</text>
</comment>
<evidence type="ECO:0000256" key="1">
    <source>
        <dbReference type="ARBA" id="ARBA00022679"/>
    </source>
</evidence>
<dbReference type="InterPro" id="IPR020841">
    <property type="entry name" value="PKS_Beta-ketoAc_synthase_dom"/>
</dbReference>
<dbReference type="InterPro" id="IPR050091">
    <property type="entry name" value="PKS_NRPS_Biosynth_Enz"/>
</dbReference>
<evidence type="ECO:0000256" key="2">
    <source>
        <dbReference type="ARBA" id="ARBA00023268"/>
    </source>
</evidence>
<dbReference type="PANTHER" id="PTHR43775:SF51">
    <property type="entry name" value="INACTIVE PHENOLPHTHIOCEROL SYNTHESIS POLYKETIDE SYNTHASE TYPE I PKS1-RELATED"/>
    <property type="match status" value="1"/>
</dbReference>
<evidence type="ECO:0000313" key="5">
    <source>
        <dbReference type="EMBL" id="MDF2261647.1"/>
    </source>
</evidence>
<dbReference type="PANTHER" id="PTHR43775">
    <property type="entry name" value="FATTY ACID SYNTHASE"/>
    <property type="match status" value="1"/>
</dbReference>
<keyword evidence="6" id="KW-1185">Reference proteome</keyword>
<gene>
    <name evidence="5" type="ORF">P2L57_39860</name>
</gene>
<dbReference type="Proteomes" id="UP001220022">
    <property type="component" value="Unassembled WGS sequence"/>
</dbReference>
<organism evidence="5 6">
    <name type="scientific">Streptantibioticus ferralitis</name>
    <dbReference type="NCBI Taxonomy" id="236510"/>
    <lineage>
        <taxon>Bacteria</taxon>
        <taxon>Bacillati</taxon>
        <taxon>Actinomycetota</taxon>
        <taxon>Actinomycetes</taxon>
        <taxon>Kitasatosporales</taxon>
        <taxon>Streptomycetaceae</taxon>
        <taxon>Streptantibioticus</taxon>
    </lineage>
</organism>
<dbReference type="InterPro" id="IPR016039">
    <property type="entry name" value="Thiolase-like"/>
</dbReference>
<sequence length="234" mass="23759">VFIGSYHSGYGDIVAQATDEPPAQLMTGSAQSVLSGRIAYVLGLEGPAATIDTACSSSLVAMHWAGQSLRTGESTLALAGGVTVMATPGTFVEFTRQGGLAGDGRCKAFAEAADGTGWSEGAGIIVLERLSDARRNGHRVLAVVRSSAVNQDGASNGLTAPNGPSQQRVIRQALAVAGLTSADVDAVEAHGTGTTLGDPIEAQAVLATYGQGRSEDRPLWLGSVKSNIGHTQAA</sequence>
<dbReference type="InterPro" id="IPR014030">
    <property type="entry name" value="Ketoacyl_synth_N"/>
</dbReference>